<evidence type="ECO:0000313" key="3">
    <source>
        <dbReference type="Proteomes" id="UP000017184"/>
    </source>
</evidence>
<name>U5N997_9BURK</name>
<accession>U5N997</accession>
<protein>
    <submittedName>
        <fullName evidence="2">Extracellular protein</fullName>
    </submittedName>
</protein>
<keyword evidence="3" id="KW-1185">Reference proteome</keyword>
<dbReference type="OrthoDB" id="8907700at2"/>
<keyword evidence="1" id="KW-0732">Signal</keyword>
<feature type="chain" id="PRO_5004662888" evidence="1">
    <location>
        <begin position="24"/>
        <end position="136"/>
    </location>
</feature>
<sequence length="136" mass="14710">MKKWLMAGTVALCAMLWATGAYADDFKTLRAKMTAARESLVVLATDKTRRGADQQKIVKDTAAATSALLAKLKAPPGKEAQFQELVETWGAFKKTRETELVPLILAGQEADALKLAGGIQKERINKCFSLLTELGG</sequence>
<gene>
    <name evidence="2" type="ORF">Cenrod_1786</name>
</gene>
<evidence type="ECO:0000256" key="1">
    <source>
        <dbReference type="SAM" id="SignalP"/>
    </source>
</evidence>
<dbReference type="HOGENOM" id="CLU_1871655_0_0_4"/>
<proteinExistence type="predicted"/>
<reference evidence="2 3" key="1">
    <citation type="journal article" date="2013" name="Genome Biol.">
        <title>Genomic analysis reveals key aspects of prokaryotic symbiosis in the phototrophic consortium "Chlorochromatium aggregatum".</title>
        <authorList>
            <person name="Liu Z."/>
            <person name="Muller J."/>
            <person name="Li T."/>
            <person name="Alvey R.M."/>
            <person name="Vogl K."/>
            <person name="Frigaard N.U."/>
            <person name="Rockwell N.C."/>
            <person name="Boyd E.S."/>
            <person name="Tomsho L.P."/>
            <person name="Schuster S.C."/>
            <person name="Henke P."/>
            <person name="Rohde M."/>
            <person name="Overmann J."/>
            <person name="Bryant D.A."/>
        </authorList>
    </citation>
    <scope>NUCLEOTIDE SEQUENCE [LARGE SCALE GENOMIC DNA]</scope>
    <source>
        <strain evidence="2">CR</strain>
    </source>
</reference>
<dbReference type="EMBL" id="CP004885">
    <property type="protein sequence ID" value="AGX87870.1"/>
    <property type="molecule type" value="Genomic_DNA"/>
</dbReference>
<dbReference type="KEGG" id="cbx:Cenrod_1786"/>
<dbReference type="AlphaFoldDB" id="U5N997"/>
<evidence type="ECO:0000313" key="2">
    <source>
        <dbReference type="EMBL" id="AGX87870.1"/>
    </source>
</evidence>
<dbReference type="STRING" id="946483.Cenrod_1786"/>
<dbReference type="RefSeq" id="WP_022774201.1">
    <property type="nucleotide sequence ID" value="NC_022576.1"/>
</dbReference>
<feature type="signal peptide" evidence="1">
    <location>
        <begin position="1"/>
        <end position="23"/>
    </location>
</feature>
<organism evidence="2 3">
    <name type="scientific">Candidatus Symbiobacter mobilis CR</name>
    <dbReference type="NCBI Taxonomy" id="946483"/>
    <lineage>
        <taxon>Bacteria</taxon>
        <taxon>Pseudomonadati</taxon>
        <taxon>Pseudomonadota</taxon>
        <taxon>Betaproteobacteria</taxon>
        <taxon>Burkholderiales</taxon>
        <taxon>Comamonadaceae</taxon>
    </lineage>
</organism>
<dbReference type="Proteomes" id="UP000017184">
    <property type="component" value="Chromosome"/>
</dbReference>